<name>A0A9Q8QPW9_9HYPO</name>
<evidence type="ECO:0000313" key="2">
    <source>
        <dbReference type="Proteomes" id="UP000829364"/>
    </source>
</evidence>
<proteinExistence type="predicted"/>
<gene>
    <name evidence="1" type="ORF">JDV02_009419</name>
</gene>
<sequence length="70" mass="8372">MVVHEKWDYLVTASSQDYHVALSKYWAHEMWSRVFDIEETAVVHSYTYEPLALRLVMFEQLRVAFGVDIY</sequence>
<protein>
    <submittedName>
        <fullName evidence="1">Uncharacterized protein</fullName>
    </submittedName>
</protein>
<dbReference type="Proteomes" id="UP000829364">
    <property type="component" value="Chromosome 9"/>
</dbReference>
<organism evidence="1 2">
    <name type="scientific">Purpureocillium takamizusanense</name>
    <dbReference type="NCBI Taxonomy" id="2060973"/>
    <lineage>
        <taxon>Eukaryota</taxon>
        <taxon>Fungi</taxon>
        <taxon>Dikarya</taxon>
        <taxon>Ascomycota</taxon>
        <taxon>Pezizomycotina</taxon>
        <taxon>Sordariomycetes</taxon>
        <taxon>Hypocreomycetidae</taxon>
        <taxon>Hypocreales</taxon>
        <taxon>Ophiocordycipitaceae</taxon>
        <taxon>Purpureocillium</taxon>
    </lineage>
</organism>
<keyword evidence="2" id="KW-1185">Reference proteome</keyword>
<reference evidence="1" key="1">
    <citation type="submission" date="2021-11" db="EMBL/GenBank/DDBJ databases">
        <title>Purpureocillium_takamizusanense_genome.</title>
        <authorList>
            <person name="Nguyen N.-H."/>
        </authorList>
    </citation>
    <scope>NUCLEOTIDE SEQUENCE</scope>
    <source>
        <strain evidence="1">PT3</strain>
    </source>
</reference>
<dbReference type="RefSeq" id="XP_047847091.1">
    <property type="nucleotide sequence ID" value="XM_047991081.1"/>
</dbReference>
<accession>A0A9Q8QPW9</accession>
<dbReference type="AlphaFoldDB" id="A0A9Q8QPW9"/>
<evidence type="ECO:0000313" key="1">
    <source>
        <dbReference type="EMBL" id="UNI23610.1"/>
    </source>
</evidence>
<dbReference type="KEGG" id="ptkz:JDV02_009419"/>
<dbReference type="OrthoDB" id="10260387at2759"/>
<dbReference type="GeneID" id="72071364"/>
<dbReference type="EMBL" id="CP086362">
    <property type="protein sequence ID" value="UNI23610.1"/>
    <property type="molecule type" value="Genomic_DNA"/>
</dbReference>